<dbReference type="EMBL" id="BSNZ01000003">
    <property type="protein sequence ID" value="GLQ83877.1"/>
    <property type="molecule type" value="Genomic_DNA"/>
</dbReference>
<reference evidence="3" key="1">
    <citation type="journal article" date="2019" name="Int. J. Syst. Evol. Microbiol.">
        <title>The Global Catalogue of Microorganisms (GCM) 10K type strain sequencing project: providing services to taxonomists for standard genome sequencing and annotation.</title>
        <authorList>
            <consortium name="The Broad Institute Genomics Platform"/>
            <consortium name="The Broad Institute Genome Sequencing Center for Infectious Disease"/>
            <person name="Wu L."/>
            <person name="Ma J."/>
        </authorList>
    </citation>
    <scope>NUCLEOTIDE SEQUENCE [LARGE SCALE GENOMIC DNA]</scope>
    <source>
        <strain evidence="3">NBRC 12467</strain>
    </source>
</reference>
<comment type="caution">
    <text evidence="2">The sequence shown here is derived from an EMBL/GenBank/DDBJ whole genome shotgun (WGS) entry which is preliminary data.</text>
</comment>
<evidence type="ECO:0000256" key="1">
    <source>
        <dbReference type="SAM" id="MobiDB-lite"/>
    </source>
</evidence>
<organism evidence="2 3">
    <name type="scientific">Gluconobacter sphaericus NBRC 12467</name>
    <dbReference type="NCBI Taxonomy" id="1307951"/>
    <lineage>
        <taxon>Bacteria</taxon>
        <taxon>Pseudomonadati</taxon>
        <taxon>Pseudomonadota</taxon>
        <taxon>Alphaproteobacteria</taxon>
        <taxon>Acetobacterales</taxon>
        <taxon>Acetobacteraceae</taxon>
        <taxon>Gluconobacter</taxon>
    </lineage>
</organism>
<dbReference type="AlphaFoldDB" id="A0AA37SHG3"/>
<feature type="region of interest" description="Disordered" evidence="1">
    <location>
        <begin position="88"/>
        <end position="109"/>
    </location>
</feature>
<accession>A0AA37SHG3</accession>
<gene>
    <name evidence="2" type="ORF">GCM10007872_07850</name>
</gene>
<feature type="region of interest" description="Disordered" evidence="1">
    <location>
        <begin position="1"/>
        <end position="21"/>
    </location>
</feature>
<proteinExistence type="predicted"/>
<protein>
    <submittedName>
        <fullName evidence="2">Uncharacterized protein</fullName>
    </submittedName>
</protein>
<dbReference type="Proteomes" id="UP001156708">
    <property type="component" value="Unassembled WGS sequence"/>
</dbReference>
<evidence type="ECO:0000313" key="3">
    <source>
        <dbReference type="Proteomes" id="UP001156708"/>
    </source>
</evidence>
<sequence length="109" mass="12233">MDRIDEDRKNRPHLCLSGNSQGQSALDEALKQANHFDTECQNVERGVQLHDIDRSGLTAYEIRTPAALSLLRICIEQYASLCSGDTTGFQAKSGKFRYTDQSRPCRPES</sequence>
<evidence type="ECO:0000313" key="2">
    <source>
        <dbReference type="EMBL" id="GLQ83877.1"/>
    </source>
</evidence>
<feature type="compositionally biased region" description="Basic and acidic residues" evidence="1">
    <location>
        <begin position="97"/>
        <end position="109"/>
    </location>
</feature>
<name>A0AA37SHG3_9PROT</name>
<keyword evidence="3" id="KW-1185">Reference proteome</keyword>